<name>B8J7S9_ANAD2</name>
<dbReference type="AlphaFoldDB" id="B8J7S9"/>
<dbReference type="RefSeq" id="WP_012631514.1">
    <property type="nucleotide sequence ID" value="NC_011891.1"/>
</dbReference>
<feature type="signal peptide" evidence="1">
    <location>
        <begin position="1"/>
        <end position="19"/>
    </location>
</feature>
<evidence type="ECO:0000313" key="6">
    <source>
        <dbReference type="Proteomes" id="UP000007089"/>
    </source>
</evidence>
<dbReference type="InterPro" id="IPR025178">
    <property type="entry name" value="Lnb_N"/>
</dbReference>
<protein>
    <submittedName>
        <fullName evidence="5">Uncharacterized protein</fullName>
    </submittedName>
</protein>
<proteinExistence type="predicted"/>
<evidence type="ECO:0000313" key="5">
    <source>
        <dbReference type="EMBL" id="ACL63421.1"/>
    </source>
</evidence>
<dbReference type="Pfam" id="PF13387">
    <property type="entry name" value="Lnb_N"/>
    <property type="match status" value="1"/>
</dbReference>
<reference evidence="5" key="1">
    <citation type="submission" date="2009-01" db="EMBL/GenBank/DDBJ databases">
        <title>Complete sequence of Anaeromyxobacter dehalogenans 2CP-1.</title>
        <authorList>
            <consortium name="US DOE Joint Genome Institute"/>
            <person name="Lucas S."/>
            <person name="Copeland A."/>
            <person name="Lapidus A."/>
            <person name="Glavina del Rio T."/>
            <person name="Dalin E."/>
            <person name="Tice H."/>
            <person name="Bruce D."/>
            <person name="Goodwin L."/>
            <person name="Pitluck S."/>
            <person name="Saunders E."/>
            <person name="Brettin T."/>
            <person name="Detter J.C."/>
            <person name="Han C."/>
            <person name="Larimer F."/>
            <person name="Land M."/>
            <person name="Hauser L."/>
            <person name="Kyrpides N."/>
            <person name="Ovchinnikova G."/>
            <person name="Beliaev A.S."/>
            <person name="Richardson P."/>
        </authorList>
    </citation>
    <scope>NUCLEOTIDE SEQUENCE</scope>
    <source>
        <strain evidence="5">2CP-1</strain>
    </source>
</reference>
<keyword evidence="6" id="KW-1185">Reference proteome</keyword>
<evidence type="ECO:0000259" key="4">
    <source>
        <dbReference type="Pfam" id="PF25225"/>
    </source>
</evidence>
<feature type="domain" description="Lnb N-terminal periplasmic" evidence="2">
    <location>
        <begin position="160"/>
        <end position="334"/>
    </location>
</feature>
<dbReference type="InterPro" id="IPR057162">
    <property type="entry name" value="DUF7840"/>
</dbReference>
<accession>B8J7S9</accession>
<dbReference type="EMBL" id="CP001359">
    <property type="protein sequence ID" value="ACL63421.1"/>
    <property type="molecule type" value="Genomic_DNA"/>
</dbReference>
<feature type="domain" description="DUF7840" evidence="3">
    <location>
        <begin position="443"/>
        <end position="654"/>
    </location>
</feature>
<dbReference type="InterPro" id="IPR057165">
    <property type="entry name" value="DUF7843"/>
</dbReference>
<evidence type="ECO:0000259" key="3">
    <source>
        <dbReference type="Pfam" id="PF25222"/>
    </source>
</evidence>
<dbReference type="Proteomes" id="UP000007089">
    <property type="component" value="Chromosome"/>
</dbReference>
<gene>
    <name evidence="5" type="ordered locus">A2cp1_0062</name>
</gene>
<organism evidence="5 6">
    <name type="scientific">Anaeromyxobacter dehalogenans (strain ATCC BAA-258 / DSM 21875 / 2CP-1)</name>
    <dbReference type="NCBI Taxonomy" id="455488"/>
    <lineage>
        <taxon>Bacteria</taxon>
        <taxon>Pseudomonadati</taxon>
        <taxon>Myxococcota</taxon>
        <taxon>Myxococcia</taxon>
        <taxon>Myxococcales</taxon>
        <taxon>Cystobacterineae</taxon>
        <taxon>Anaeromyxobacteraceae</taxon>
        <taxon>Anaeromyxobacter</taxon>
    </lineage>
</organism>
<dbReference type="KEGG" id="acp:A2cp1_0062"/>
<feature type="domain" description="DUF7843" evidence="4">
    <location>
        <begin position="66"/>
        <end position="141"/>
    </location>
</feature>
<evidence type="ECO:0000259" key="2">
    <source>
        <dbReference type="Pfam" id="PF13387"/>
    </source>
</evidence>
<sequence>MLGPLALALALASPPGAPAPPSAEPGAPPAAAIASAAAPAAPAAGATAAPDPAYLAELVAKARALRLADDPGWLKLGHWRRRPLGGWKSEADGGKFFRARDGKTDPAAELEATLAGFFDAAPKAEELDDAQCRFPARFAFLGGRLGFDLARLPPRRCPKFEDFYGKIRPQGVTVVFSSYYLNNPASAFGHTLLRLDKAPEAIGGKHFELLDYGVDYAATVDTGNAVLYAAKGLLGFFKGEFKYYPYYYKVREYGDYESRDLWEYDLELTPGEVALLGAHVWELGGTWFDYWYLDENCSYHVLGALEAAAPRLDLLSHVGRAVVLPSDTVVALFENPGLVRRVHYRPSIRTQFEARARGLSRAELREVEALSGDPAAPLAPGTPPDGLAKVLDAAVDLLDLRHARELIRGLEPKAAQDRQALLERRAALGVPSAPLALPLPEARRPERGHGSLRLGVGGGAVDGQGGTVLLDARLALHDLGDPPEGYPPTAQIEFLPTRLRWTPRERRVDLDDVALVRIVSLSPVTRFDARPSWKASFGATTVRDRGCDRCLAFASDLGGGLAAALPGGLDLAATGDLELRASPGLSGAGGTGWRPGIGPSALARLRLGSRAVLLADARWRWLPDAAPRTTWSWGGALRLHLARDLSLAFEARRQPLATEAAALVLGYF</sequence>
<evidence type="ECO:0000256" key="1">
    <source>
        <dbReference type="SAM" id="SignalP"/>
    </source>
</evidence>
<dbReference type="Pfam" id="PF25222">
    <property type="entry name" value="DUF7840"/>
    <property type="match status" value="1"/>
</dbReference>
<dbReference type="Pfam" id="PF25225">
    <property type="entry name" value="DUF7843"/>
    <property type="match status" value="1"/>
</dbReference>
<dbReference type="HOGENOM" id="CLU_025316_1_0_7"/>
<feature type="chain" id="PRO_5002872590" evidence="1">
    <location>
        <begin position="20"/>
        <end position="668"/>
    </location>
</feature>
<keyword evidence="1" id="KW-0732">Signal</keyword>